<gene>
    <name evidence="2" type="ORF">NS226_18075</name>
</gene>
<dbReference type="EMBL" id="LDPZ01000050">
    <property type="protein sequence ID" value="KTQ86315.1"/>
    <property type="molecule type" value="Genomic_DNA"/>
</dbReference>
<feature type="compositionally biased region" description="Basic and acidic residues" evidence="1">
    <location>
        <begin position="48"/>
        <end position="65"/>
    </location>
</feature>
<protein>
    <recommendedName>
        <fullName evidence="4">CsbD family protein</fullName>
    </recommendedName>
</protein>
<evidence type="ECO:0000313" key="2">
    <source>
        <dbReference type="EMBL" id="KTQ86315.1"/>
    </source>
</evidence>
<proteinExistence type="predicted"/>
<comment type="caution">
    <text evidence="2">The sequence shown here is derived from an EMBL/GenBank/DDBJ whole genome shotgun (WGS) entry which is preliminary data.</text>
</comment>
<dbReference type="Proteomes" id="UP000078272">
    <property type="component" value="Unassembled WGS sequence"/>
</dbReference>
<sequence length="65" mass="7070">MSDHPIAALGKRIGGTAKEIVAEITGDARLQEDGRRDIAEGRAPLPDQRPDLRATPRAVREGIQR</sequence>
<dbReference type="AlphaFoldDB" id="A0A175R6H5"/>
<evidence type="ECO:0000313" key="3">
    <source>
        <dbReference type="Proteomes" id="UP000078272"/>
    </source>
</evidence>
<feature type="region of interest" description="Disordered" evidence="1">
    <location>
        <begin position="32"/>
        <end position="65"/>
    </location>
</feature>
<evidence type="ECO:0000256" key="1">
    <source>
        <dbReference type="SAM" id="MobiDB-lite"/>
    </source>
</evidence>
<reference evidence="2 3" key="1">
    <citation type="journal article" date="2016" name="Front. Microbiol.">
        <title>Genomic Resource of Rice Seed Associated Bacteria.</title>
        <authorList>
            <person name="Midha S."/>
            <person name="Bansal K."/>
            <person name="Sharma S."/>
            <person name="Kumar N."/>
            <person name="Patil P.P."/>
            <person name="Chaudhry V."/>
            <person name="Patil P.B."/>
        </authorList>
    </citation>
    <scope>NUCLEOTIDE SEQUENCE [LARGE SCALE GENOMIC DNA]</scope>
    <source>
        <strain evidence="2 3">NS226</strain>
    </source>
</reference>
<evidence type="ECO:0008006" key="4">
    <source>
        <dbReference type="Google" id="ProtNLM"/>
    </source>
</evidence>
<name>A0A175R6H5_9HYPH</name>
<dbReference type="RefSeq" id="WP_058636137.1">
    <property type="nucleotide sequence ID" value="NZ_LDPZ01000050.1"/>
</dbReference>
<accession>A0A175R6H5</accession>
<organism evidence="2 3">
    <name type="scientific">Aureimonas ureilytica</name>
    <dbReference type="NCBI Taxonomy" id="401562"/>
    <lineage>
        <taxon>Bacteria</taxon>
        <taxon>Pseudomonadati</taxon>
        <taxon>Pseudomonadota</taxon>
        <taxon>Alphaproteobacteria</taxon>
        <taxon>Hyphomicrobiales</taxon>
        <taxon>Aurantimonadaceae</taxon>
        <taxon>Aureimonas</taxon>
    </lineage>
</organism>
<dbReference type="PATRIC" id="fig|401562.3.peg.3709"/>
<dbReference type="STRING" id="401562.NS365_17435"/>